<evidence type="ECO:0000256" key="2">
    <source>
        <dbReference type="ARBA" id="ARBA00022741"/>
    </source>
</evidence>
<reference evidence="7" key="2">
    <citation type="submission" date="2020-11" db="EMBL/GenBank/DDBJ databases">
        <authorList>
            <person name="McCartney M.A."/>
            <person name="Auch B."/>
            <person name="Kono T."/>
            <person name="Mallez S."/>
            <person name="Becker A."/>
            <person name="Gohl D.M."/>
            <person name="Silverstein K.A.T."/>
            <person name="Koren S."/>
            <person name="Bechman K.B."/>
            <person name="Herman A."/>
            <person name="Abrahante J.E."/>
            <person name="Garbe J."/>
        </authorList>
    </citation>
    <scope>NUCLEOTIDE SEQUENCE</scope>
    <source>
        <strain evidence="7">Duluth1</strain>
        <tissue evidence="7">Whole animal</tissue>
    </source>
</reference>
<protein>
    <recommendedName>
        <fullName evidence="6">IRG-type G domain-containing protein</fullName>
    </recommendedName>
</protein>
<name>A0A9D4HWT8_DREPO</name>
<reference evidence="7" key="1">
    <citation type="journal article" date="2019" name="bioRxiv">
        <title>The Genome of the Zebra Mussel, Dreissena polymorpha: A Resource for Invasive Species Research.</title>
        <authorList>
            <person name="McCartney M.A."/>
            <person name="Auch B."/>
            <person name="Kono T."/>
            <person name="Mallez S."/>
            <person name="Zhang Y."/>
            <person name="Obille A."/>
            <person name="Becker A."/>
            <person name="Abrahante J.E."/>
            <person name="Garbe J."/>
            <person name="Badalamenti J.P."/>
            <person name="Herman A."/>
            <person name="Mangelson H."/>
            <person name="Liachko I."/>
            <person name="Sullivan S."/>
            <person name="Sone E.D."/>
            <person name="Koren S."/>
            <person name="Silverstein K.A.T."/>
            <person name="Beckman K.B."/>
            <person name="Gohl D.M."/>
        </authorList>
    </citation>
    <scope>NUCLEOTIDE SEQUENCE</scope>
    <source>
        <strain evidence="7">Duluth1</strain>
        <tissue evidence="7">Whole animal</tissue>
    </source>
</reference>
<accession>A0A9D4HWT8</accession>
<dbReference type="SUPFAM" id="SSF52540">
    <property type="entry name" value="P-loop containing nucleoside triphosphate hydrolases"/>
    <property type="match status" value="1"/>
</dbReference>
<feature type="compositionally biased region" description="Polar residues" evidence="5">
    <location>
        <begin position="109"/>
        <end position="131"/>
    </location>
</feature>
<dbReference type="AlphaFoldDB" id="A0A9D4HWT8"/>
<keyword evidence="2" id="KW-0547">Nucleotide-binding</keyword>
<dbReference type="FunFam" id="3.40.50.300:FF:000541">
    <property type="entry name" value="Immunity related GTPase M"/>
    <property type="match status" value="1"/>
</dbReference>
<dbReference type="Pfam" id="PF05049">
    <property type="entry name" value="IIGP"/>
    <property type="match status" value="1"/>
</dbReference>
<dbReference type="InterPro" id="IPR030385">
    <property type="entry name" value="G_IRG_dom"/>
</dbReference>
<keyword evidence="8" id="KW-1185">Reference proteome</keyword>
<dbReference type="Proteomes" id="UP000828390">
    <property type="component" value="Unassembled WGS sequence"/>
</dbReference>
<keyword evidence="3" id="KW-0378">Hydrolase</keyword>
<feature type="domain" description="IRG-type G" evidence="6">
    <location>
        <begin position="239"/>
        <end position="421"/>
    </location>
</feature>
<dbReference type="InterPro" id="IPR027417">
    <property type="entry name" value="P-loop_NTPase"/>
</dbReference>
<comment type="similarity">
    <text evidence="1">Belongs to the TRAFAC class dynamin-like GTPase superfamily. IRG family.</text>
</comment>
<dbReference type="InterPro" id="IPR007743">
    <property type="entry name" value="Immunity-related_GTPase-like"/>
</dbReference>
<dbReference type="InterPro" id="IPR051515">
    <property type="entry name" value="IRG"/>
</dbReference>
<dbReference type="EMBL" id="JAIWYP010000011">
    <property type="protein sequence ID" value="KAH3738235.1"/>
    <property type="molecule type" value="Genomic_DNA"/>
</dbReference>
<evidence type="ECO:0000256" key="4">
    <source>
        <dbReference type="ARBA" id="ARBA00023134"/>
    </source>
</evidence>
<dbReference type="PROSITE" id="PS51716">
    <property type="entry name" value="G_IRG"/>
    <property type="match status" value="1"/>
</dbReference>
<evidence type="ECO:0000313" key="7">
    <source>
        <dbReference type="EMBL" id="KAH3738235.1"/>
    </source>
</evidence>
<comment type="caution">
    <text evidence="7">The sequence shown here is derived from an EMBL/GenBank/DDBJ whole genome shotgun (WGS) entry which is preliminary data.</text>
</comment>
<organism evidence="7 8">
    <name type="scientific">Dreissena polymorpha</name>
    <name type="common">Zebra mussel</name>
    <name type="synonym">Mytilus polymorpha</name>
    <dbReference type="NCBI Taxonomy" id="45954"/>
    <lineage>
        <taxon>Eukaryota</taxon>
        <taxon>Metazoa</taxon>
        <taxon>Spiralia</taxon>
        <taxon>Lophotrochozoa</taxon>
        <taxon>Mollusca</taxon>
        <taxon>Bivalvia</taxon>
        <taxon>Autobranchia</taxon>
        <taxon>Heteroconchia</taxon>
        <taxon>Euheterodonta</taxon>
        <taxon>Imparidentia</taxon>
        <taxon>Neoheterodontei</taxon>
        <taxon>Myida</taxon>
        <taxon>Dreissenoidea</taxon>
        <taxon>Dreissenidae</taxon>
        <taxon>Dreissena</taxon>
    </lineage>
</organism>
<evidence type="ECO:0000256" key="5">
    <source>
        <dbReference type="SAM" id="MobiDB-lite"/>
    </source>
</evidence>
<dbReference type="Gene3D" id="3.40.50.300">
    <property type="entry name" value="P-loop containing nucleotide triphosphate hydrolases"/>
    <property type="match status" value="1"/>
</dbReference>
<dbReference type="PANTHER" id="PTHR32341">
    <property type="entry name" value="INTERFERON-INDUCIBLE GTPASE"/>
    <property type="match status" value="1"/>
</dbReference>
<dbReference type="PANTHER" id="PTHR32341:SF17">
    <property type="entry name" value="IRG-TYPE G DOMAIN-CONTAINING PROTEIN"/>
    <property type="match status" value="1"/>
</dbReference>
<sequence length="436" mass="49266">MKIACLKYLDSLSTLHVNSCVLFKQNSATLGHVCISHTGYLSFSIFLLHRTELTQRKRLIEGKCPTCEERPMASKSETIEIRCPSCKEEVKSTWKCCPHCETRLERPSCKTSTPSNLTKRPHSQTDNAVGSDWVNTAEQDADSDIWSDCVDDPIQDADNAVGSDVLNNPEHDADSDIWSYCVDDPIQDADNAVGSDVLNNPEYDAGFTEYLLVLEEAVRRKRVANLSNFTTDLNKWRECEIHIAIIGESGTGKSSFINAISGLQPGDRCSASALSSKSTKLSTRYPHPKHHNLVFWDLPGVGTPEFPKSIYLRAINFQNYDFFILVTATRFKEIDAWLATQIRHLQKKFYIIKSKIDFDVENDLKEFRGGVTKADIVACIRRNTTTELTNMGLKNPKLYLVNNKNINEYDFKELITQLKNDIPVLKKEKLILAMLS</sequence>
<evidence type="ECO:0000259" key="6">
    <source>
        <dbReference type="PROSITE" id="PS51716"/>
    </source>
</evidence>
<gene>
    <name evidence="7" type="ORF">DPMN_044865</name>
</gene>
<dbReference type="GO" id="GO:0005525">
    <property type="term" value="F:GTP binding"/>
    <property type="evidence" value="ECO:0007669"/>
    <property type="project" value="UniProtKB-KW"/>
</dbReference>
<evidence type="ECO:0000313" key="8">
    <source>
        <dbReference type="Proteomes" id="UP000828390"/>
    </source>
</evidence>
<dbReference type="GO" id="GO:0003924">
    <property type="term" value="F:GTPase activity"/>
    <property type="evidence" value="ECO:0007669"/>
    <property type="project" value="TreeGrafter"/>
</dbReference>
<keyword evidence="4" id="KW-0342">GTP-binding</keyword>
<feature type="region of interest" description="Disordered" evidence="5">
    <location>
        <begin position="105"/>
        <end position="131"/>
    </location>
</feature>
<dbReference type="GO" id="GO:0016020">
    <property type="term" value="C:membrane"/>
    <property type="evidence" value="ECO:0007669"/>
    <property type="project" value="InterPro"/>
</dbReference>
<evidence type="ECO:0000256" key="1">
    <source>
        <dbReference type="ARBA" id="ARBA00005429"/>
    </source>
</evidence>
<evidence type="ECO:0000256" key="3">
    <source>
        <dbReference type="ARBA" id="ARBA00022801"/>
    </source>
</evidence>
<proteinExistence type="inferred from homology"/>